<comment type="subcellular location">
    <subcellularLocation>
        <location evidence="1">Membrane</location>
        <topology evidence="1">Multi-pass membrane protein</topology>
    </subcellularLocation>
</comment>
<gene>
    <name evidence="8" type="primary">LOC109470953</name>
</gene>
<comment type="similarity">
    <text evidence="5">Belongs to the TMEM179 family.</text>
</comment>
<sequence length="222" mass="24114">MMADFLLLTKVLLYAAAVVGGLAVAVTVGLTAANFKGCCILYAPIVEDTAPDYQWLIKCSSNSNCHFPIGVGVAAVVYGVIYGGYCTYTLISRERNGKDMVLLPSLVLNGGLSFLTLVCGAMVSVGYNNFCAQVKKVIYYGYDYGTCSYYQSSPGYPKGNNDGMPFHTFMTVAQISLWALFGVWLVLTGLTVLRLRLNSREGRPATLPWKRSGNYDMTSPVI</sequence>
<evidence type="ECO:0000256" key="3">
    <source>
        <dbReference type="ARBA" id="ARBA00022989"/>
    </source>
</evidence>
<feature type="transmembrane region" description="Helical" evidence="6">
    <location>
        <begin position="175"/>
        <end position="193"/>
    </location>
</feature>
<accession>A0A6P4Z7J5</accession>
<evidence type="ECO:0000256" key="4">
    <source>
        <dbReference type="ARBA" id="ARBA00023136"/>
    </source>
</evidence>
<keyword evidence="7" id="KW-1185">Reference proteome</keyword>
<dbReference type="KEGG" id="bbel:109470953"/>
<keyword evidence="3 6" id="KW-1133">Transmembrane helix</keyword>
<dbReference type="GeneID" id="109470953"/>
<dbReference type="OrthoDB" id="10045714at2759"/>
<evidence type="ECO:0000313" key="7">
    <source>
        <dbReference type="Proteomes" id="UP000515135"/>
    </source>
</evidence>
<keyword evidence="4 6" id="KW-0472">Membrane</keyword>
<proteinExistence type="inferred from homology"/>
<organism evidence="7 8">
    <name type="scientific">Branchiostoma belcheri</name>
    <name type="common">Amphioxus</name>
    <dbReference type="NCBI Taxonomy" id="7741"/>
    <lineage>
        <taxon>Eukaryota</taxon>
        <taxon>Metazoa</taxon>
        <taxon>Chordata</taxon>
        <taxon>Cephalochordata</taxon>
        <taxon>Leptocardii</taxon>
        <taxon>Amphioxiformes</taxon>
        <taxon>Branchiostomatidae</taxon>
        <taxon>Branchiostoma</taxon>
    </lineage>
</organism>
<feature type="transmembrane region" description="Helical" evidence="6">
    <location>
        <begin position="12"/>
        <end position="33"/>
    </location>
</feature>
<dbReference type="InterPro" id="IPR029776">
    <property type="entry name" value="TMEM179B"/>
</dbReference>
<evidence type="ECO:0000256" key="2">
    <source>
        <dbReference type="ARBA" id="ARBA00022692"/>
    </source>
</evidence>
<dbReference type="Pfam" id="PF26158">
    <property type="entry name" value="Claudin_TMEM179-179B"/>
    <property type="match status" value="1"/>
</dbReference>
<dbReference type="PANTHER" id="PTHR31056:SF1">
    <property type="entry name" value="TRANSMEMBRANE PROTEIN 179B"/>
    <property type="match status" value="1"/>
</dbReference>
<keyword evidence="2 6" id="KW-0812">Transmembrane</keyword>
<dbReference type="AlphaFoldDB" id="A0A6P4Z7J5"/>
<dbReference type="InterPro" id="IPR059010">
    <property type="entry name" value="TMEM179-179B"/>
</dbReference>
<evidence type="ECO:0000256" key="6">
    <source>
        <dbReference type="SAM" id="Phobius"/>
    </source>
</evidence>
<protein>
    <submittedName>
        <fullName evidence="8">Uncharacterized protein LOC109470953</fullName>
    </submittedName>
</protein>
<dbReference type="RefSeq" id="XP_019625606.1">
    <property type="nucleotide sequence ID" value="XM_019770047.1"/>
</dbReference>
<dbReference type="PANTHER" id="PTHR31056">
    <property type="entry name" value="TRANSMEMBRANE PROTEIN 179B"/>
    <property type="match status" value="1"/>
</dbReference>
<evidence type="ECO:0000313" key="8">
    <source>
        <dbReference type="RefSeq" id="XP_019625606.1"/>
    </source>
</evidence>
<evidence type="ECO:0000256" key="1">
    <source>
        <dbReference type="ARBA" id="ARBA00004141"/>
    </source>
</evidence>
<reference evidence="8" key="1">
    <citation type="submission" date="2025-08" db="UniProtKB">
        <authorList>
            <consortium name="RefSeq"/>
        </authorList>
    </citation>
    <scope>IDENTIFICATION</scope>
    <source>
        <tissue evidence="8">Gonad</tissue>
    </source>
</reference>
<name>A0A6P4Z7J5_BRABE</name>
<feature type="transmembrane region" description="Helical" evidence="6">
    <location>
        <begin position="67"/>
        <end position="88"/>
    </location>
</feature>
<evidence type="ECO:0000256" key="5">
    <source>
        <dbReference type="ARBA" id="ARBA00093776"/>
    </source>
</evidence>
<dbReference type="Proteomes" id="UP000515135">
    <property type="component" value="Unplaced"/>
</dbReference>
<feature type="transmembrane region" description="Helical" evidence="6">
    <location>
        <begin position="100"/>
        <end position="127"/>
    </location>
</feature>